<evidence type="ECO:0000256" key="1">
    <source>
        <dbReference type="SAM" id="MobiDB-lite"/>
    </source>
</evidence>
<name>A0ABM5Q0Z9_9GAMM</name>
<gene>
    <name evidence="2" type="ORF">BF17_18110</name>
</gene>
<evidence type="ECO:0000313" key="3">
    <source>
        <dbReference type="Proteomes" id="UP000019439"/>
    </source>
</evidence>
<organism evidence="2 3">
    <name type="scientific">Yersinia similis</name>
    <dbReference type="NCBI Taxonomy" id="367190"/>
    <lineage>
        <taxon>Bacteria</taxon>
        <taxon>Pseudomonadati</taxon>
        <taxon>Pseudomonadota</taxon>
        <taxon>Gammaproteobacteria</taxon>
        <taxon>Enterobacterales</taxon>
        <taxon>Yersiniaceae</taxon>
        <taxon>Yersinia</taxon>
    </lineage>
</organism>
<evidence type="ECO:0008006" key="4">
    <source>
        <dbReference type="Google" id="ProtNLM"/>
    </source>
</evidence>
<dbReference type="RefSeq" id="WP_025383631.1">
    <property type="nucleotide sequence ID" value="NZ_CGBP01000002.1"/>
</dbReference>
<protein>
    <recommendedName>
        <fullName evidence="4">Phage protein</fullName>
    </recommendedName>
</protein>
<accession>A0ABM5Q0Z9</accession>
<dbReference type="EMBL" id="CP007230">
    <property type="protein sequence ID" value="AHK20983.1"/>
    <property type="molecule type" value="Genomic_DNA"/>
</dbReference>
<evidence type="ECO:0000313" key="2">
    <source>
        <dbReference type="EMBL" id="AHK20983.1"/>
    </source>
</evidence>
<keyword evidence="3" id="KW-1185">Reference proteome</keyword>
<proteinExistence type="predicted"/>
<dbReference type="Proteomes" id="UP000019439">
    <property type="component" value="Chromosome"/>
</dbReference>
<reference evidence="2 3" key="1">
    <citation type="journal article" date="2014" name="Genome Announc.">
        <title>Genome Sequence of Yersinia similis Y228T, a Member of the Yersinia pseudotuberculosis Complex.</title>
        <authorList>
            <person name="Sprague L.D."/>
            <person name="Neubauer H."/>
        </authorList>
    </citation>
    <scope>NUCLEOTIDE SEQUENCE [LARGE SCALE GENOMIC DNA]</scope>
    <source>
        <strain evidence="2 3">228</strain>
    </source>
</reference>
<dbReference type="GeneID" id="96666355"/>
<sequence>MSLLFKYRPLVINPELAARIGLNEAIILQQINYWLTETNSGIEQEGLQWVYNTHKEWVKQFPFWSIDTVKRTLLSLEKSGCVRVEQLAKAQRDMTNYYTIHYECDALNSDSKLPQSKGADCPDGDGNLPPSIGADCPHQKGADCPDVHTEITETTTETTSEKRTRKAVKSSVFDFSSFPMTVSPEIWEDYLTHRKAKRAPMTQTVVNMLGKELNKAAGAGWSVDDSLAEAMAAGWQGFKFEWLQNRSRPQSQYAGNTGLSRQEALEARNAQVADDFVRSGG</sequence>
<feature type="region of interest" description="Disordered" evidence="1">
    <location>
        <begin position="113"/>
        <end position="132"/>
    </location>
</feature>